<comment type="caution">
    <text evidence="2">The sequence shown here is derived from an EMBL/GenBank/DDBJ whole genome shotgun (WGS) entry which is preliminary data.</text>
</comment>
<proteinExistence type="predicted"/>
<feature type="transmembrane region" description="Helical" evidence="1">
    <location>
        <begin position="127"/>
        <end position="146"/>
    </location>
</feature>
<evidence type="ECO:0000256" key="1">
    <source>
        <dbReference type="SAM" id="Phobius"/>
    </source>
</evidence>
<dbReference type="Proteomes" id="UP000738376">
    <property type="component" value="Unassembled WGS sequence"/>
</dbReference>
<evidence type="ECO:0000313" key="2">
    <source>
        <dbReference type="EMBL" id="NMF56515.1"/>
    </source>
</evidence>
<feature type="transmembrane region" description="Helical" evidence="1">
    <location>
        <begin position="38"/>
        <end position="59"/>
    </location>
</feature>
<keyword evidence="1" id="KW-0472">Membrane</keyword>
<sequence length="187" mass="21842">MTETQVQYQPQTEPPLSDWLKFLREEVRFEYNISAQRVAWFLTSQTFLISAFVLGYFNSNAIIAKDFFGQIIPMIGIISSLLLRVSIMVAHIRIWQHSRNLQRFHQEGLYDGLDDFLRNIAMLYPRIVPCLLLSTWIVILLTFGYPSPLKDLSPSFLFLVFFLILVVADIFLNKFERNDQLPSRTTT</sequence>
<feature type="transmembrane region" description="Helical" evidence="1">
    <location>
        <begin position="71"/>
        <end position="95"/>
    </location>
</feature>
<keyword evidence="3" id="KW-1185">Reference proteome</keyword>
<dbReference type="RefSeq" id="WP_169361653.1">
    <property type="nucleotide sequence ID" value="NZ_JAAVJL010000001.1"/>
</dbReference>
<keyword evidence="1" id="KW-1133">Transmembrane helix</keyword>
<accession>A0ABX1LLW3</accession>
<dbReference type="EMBL" id="JAAVJL010000001">
    <property type="protein sequence ID" value="NMF56515.1"/>
    <property type="molecule type" value="Genomic_DNA"/>
</dbReference>
<protein>
    <submittedName>
        <fullName evidence="2">Uncharacterized protein</fullName>
    </submittedName>
</protein>
<reference evidence="2 3" key="1">
    <citation type="submission" date="2020-03" db="EMBL/GenBank/DDBJ databases">
        <title>Draft Genome Sequence of 2-Methylisoborneol Producing Pseudanabaena yagii Strain GIHE-NHR1 Isolated from North Han River in South Korea.</title>
        <authorList>
            <person name="Jeong J."/>
        </authorList>
    </citation>
    <scope>NUCLEOTIDE SEQUENCE [LARGE SCALE GENOMIC DNA]</scope>
    <source>
        <strain evidence="2 3">GIHE-NHR1</strain>
    </source>
</reference>
<organism evidence="2 3">
    <name type="scientific">Pseudanabaena yagii GIHE-NHR1</name>
    <dbReference type="NCBI Taxonomy" id="2722753"/>
    <lineage>
        <taxon>Bacteria</taxon>
        <taxon>Bacillati</taxon>
        <taxon>Cyanobacteriota</taxon>
        <taxon>Cyanophyceae</taxon>
        <taxon>Pseudanabaenales</taxon>
        <taxon>Pseudanabaenaceae</taxon>
        <taxon>Pseudanabaena</taxon>
        <taxon>Pseudanabaena yagii</taxon>
    </lineage>
</organism>
<name>A0ABX1LLW3_9CYAN</name>
<keyword evidence="1" id="KW-0812">Transmembrane</keyword>
<feature type="transmembrane region" description="Helical" evidence="1">
    <location>
        <begin position="152"/>
        <end position="172"/>
    </location>
</feature>
<gene>
    <name evidence="2" type="ORF">HC246_00345</name>
</gene>
<evidence type="ECO:0000313" key="3">
    <source>
        <dbReference type="Proteomes" id="UP000738376"/>
    </source>
</evidence>